<dbReference type="EnsemblMetazoa" id="CapteT133414">
    <property type="protein sequence ID" value="CapteP133414"/>
    <property type="gene ID" value="CapteG133414"/>
</dbReference>
<reference evidence="9" key="1">
    <citation type="submission" date="2012-12" db="EMBL/GenBank/DDBJ databases">
        <authorList>
            <person name="Hellsten U."/>
            <person name="Grimwood J."/>
            <person name="Chapman J.A."/>
            <person name="Shapiro H."/>
            <person name="Aerts A."/>
            <person name="Otillar R.P."/>
            <person name="Terry A.Y."/>
            <person name="Boore J.L."/>
            <person name="Simakov O."/>
            <person name="Marletaz F."/>
            <person name="Cho S.-J."/>
            <person name="Edsinger-Gonzales E."/>
            <person name="Havlak P."/>
            <person name="Kuo D.-H."/>
            <person name="Larsson T."/>
            <person name="Lv J."/>
            <person name="Arendt D."/>
            <person name="Savage R."/>
            <person name="Osoegawa K."/>
            <person name="de Jong P."/>
            <person name="Lindberg D.R."/>
            <person name="Seaver E.C."/>
            <person name="Weisblat D.A."/>
            <person name="Putnam N.H."/>
            <person name="Grigoriev I.V."/>
            <person name="Rokhsar D.S."/>
        </authorList>
    </citation>
    <scope>NUCLEOTIDE SEQUENCE</scope>
    <source>
        <strain evidence="9">I ESC-2004</strain>
    </source>
</reference>
<feature type="domain" description="Antistasin-like" evidence="6">
    <location>
        <begin position="1"/>
        <end position="24"/>
    </location>
</feature>
<keyword evidence="3" id="KW-0964">Secreted</keyword>
<sequence>MEDCAEVCEFGFAKDKEGCEICHCLPAVCMCDGVATCDLFCEHGRVRDSNGCEMCECQEEDSPPPTCFDIRPLCKMHCENGFRKDRRGCEICECNAECGDFMCMMHCEEGFLQDRDGCDVCKCAGDIRTLAAESAVVEGSFTECPEIMCMLYCDNGYVVNDDGCPMCKCQKVQCELLVKCELFCEFGHVLDAGCPTCECQENPCEVRLSQVQHHTNLCLFLLFQADPVNCPEPLICHPIKGRSGNWHAVCEGKVAQWNGNDR</sequence>
<dbReference type="InterPro" id="IPR004094">
    <property type="entry name" value="Antistasin-like"/>
</dbReference>
<keyword evidence="9" id="KW-1185">Reference proteome</keyword>
<accession>R7VF82</accession>
<evidence type="ECO:0000313" key="7">
    <source>
        <dbReference type="EMBL" id="ELU17217.1"/>
    </source>
</evidence>
<dbReference type="AlphaFoldDB" id="R7VF82"/>
<proteinExistence type="inferred from homology"/>
<dbReference type="HOGENOM" id="CLU_1062608_0_0_1"/>
<feature type="domain" description="Antistasin-like" evidence="6">
    <location>
        <begin position="144"/>
        <end position="169"/>
    </location>
</feature>
<dbReference type="OMA" id="KCKPRIC"/>
<protein>
    <recommendedName>
        <fullName evidence="6">Antistasin-like domain-containing protein</fullName>
    </recommendedName>
</protein>
<feature type="domain" description="Antistasin-like" evidence="6">
    <location>
        <begin position="98"/>
        <end position="123"/>
    </location>
</feature>
<comment type="subcellular location">
    <subcellularLocation>
        <location evidence="1">Secreted</location>
    </subcellularLocation>
</comment>
<organism evidence="7">
    <name type="scientific">Capitella teleta</name>
    <name type="common">Polychaete worm</name>
    <dbReference type="NCBI Taxonomy" id="283909"/>
    <lineage>
        <taxon>Eukaryota</taxon>
        <taxon>Metazoa</taxon>
        <taxon>Spiralia</taxon>
        <taxon>Lophotrochozoa</taxon>
        <taxon>Annelida</taxon>
        <taxon>Polychaeta</taxon>
        <taxon>Sedentaria</taxon>
        <taxon>Scolecida</taxon>
        <taxon>Capitellidae</taxon>
        <taxon>Capitella</taxon>
    </lineage>
</organism>
<dbReference type="PROSITE" id="PS51252">
    <property type="entry name" value="ANTISTASIN"/>
    <property type="match status" value="5"/>
</dbReference>
<dbReference type="Proteomes" id="UP000014760">
    <property type="component" value="Unassembled WGS sequence"/>
</dbReference>
<keyword evidence="5" id="KW-0722">Serine protease inhibitor</keyword>
<dbReference type="GO" id="GO:0004867">
    <property type="term" value="F:serine-type endopeptidase inhibitor activity"/>
    <property type="evidence" value="ECO:0007669"/>
    <property type="project" value="UniProtKB-KW"/>
</dbReference>
<dbReference type="SUPFAM" id="SSF57262">
    <property type="entry name" value="Leech antihemostatic proteins"/>
    <property type="match status" value="5"/>
</dbReference>
<evidence type="ECO:0000256" key="1">
    <source>
        <dbReference type="ARBA" id="ARBA00004613"/>
    </source>
</evidence>
<dbReference type="GO" id="GO:0005576">
    <property type="term" value="C:extracellular region"/>
    <property type="evidence" value="ECO:0007669"/>
    <property type="project" value="UniProtKB-SubCell"/>
</dbReference>
<feature type="domain" description="Antistasin-like" evidence="6">
    <location>
        <begin position="67"/>
        <end position="94"/>
    </location>
</feature>
<evidence type="ECO:0000256" key="5">
    <source>
        <dbReference type="ARBA" id="ARBA00022900"/>
    </source>
</evidence>
<dbReference type="OrthoDB" id="10021323at2759"/>
<dbReference type="Gene3D" id="2.10.22.10">
    <property type="entry name" value="Antistasin, domain 1"/>
    <property type="match status" value="6"/>
</dbReference>
<evidence type="ECO:0000256" key="3">
    <source>
        <dbReference type="ARBA" id="ARBA00022525"/>
    </source>
</evidence>
<evidence type="ECO:0000256" key="2">
    <source>
        <dbReference type="ARBA" id="ARBA00008768"/>
    </source>
</evidence>
<dbReference type="Pfam" id="PF02822">
    <property type="entry name" value="Antistasin"/>
    <property type="match status" value="6"/>
</dbReference>
<reference evidence="8" key="3">
    <citation type="submission" date="2015-06" db="UniProtKB">
        <authorList>
            <consortium name="EnsemblMetazoa"/>
        </authorList>
    </citation>
    <scope>IDENTIFICATION</scope>
</reference>
<evidence type="ECO:0000313" key="8">
    <source>
        <dbReference type="EnsemblMetazoa" id="CapteP133414"/>
    </source>
</evidence>
<dbReference type="EMBL" id="KB292627">
    <property type="protein sequence ID" value="ELU17217.1"/>
    <property type="molecule type" value="Genomic_DNA"/>
</dbReference>
<name>R7VF82_CAPTE</name>
<evidence type="ECO:0000256" key="4">
    <source>
        <dbReference type="ARBA" id="ARBA00022690"/>
    </source>
</evidence>
<dbReference type="InterPro" id="IPR011061">
    <property type="entry name" value="Hirudin/antistatin"/>
</dbReference>
<comment type="similarity">
    <text evidence="2">Belongs to the protease inhibitor I15 (antistasin) family.</text>
</comment>
<gene>
    <name evidence="7" type="ORF">CAPTEDRAFT_133414</name>
</gene>
<dbReference type="EMBL" id="AMQN01004106">
    <property type="status" value="NOT_ANNOTATED_CDS"/>
    <property type="molecule type" value="Genomic_DNA"/>
</dbReference>
<reference evidence="7 9" key="2">
    <citation type="journal article" date="2013" name="Nature">
        <title>Insights into bilaterian evolution from three spiralian genomes.</title>
        <authorList>
            <person name="Simakov O."/>
            <person name="Marletaz F."/>
            <person name="Cho S.J."/>
            <person name="Edsinger-Gonzales E."/>
            <person name="Havlak P."/>
            <person name="Hellsten U."/>
            <person name="Kuo D.H."/>
            <person name="Larsson T."/>
            <person name="Lv J."/>
            <person name="Arendt D."/>
            <person name="Savage R."/>
            <person name="Osoegawa K."/>
            <person name="de Jong P."/>
            <person name="Grimwood J."/>
            <person name="Chapman J.A."/>
            <person name="Shapiro H."/>
            <person name="Aerts A."/>
            <person name="Otillar R.P."/>
            <person name="Terry A.Y."/>
            <person name="Boore J.L."/>
            <person name="Grigoriev I.V."/>
            <person name="Lindberg D.R."/>
            <person name="Seaver E.C."/>
            <person name="Weisblat D.A."/>
            <person name="Putnam N.H."/>
            <person name="Rokhsar D.S."/>
        </authorList>
    </citation>
    <scope>NUCLEOTIDE SEQUENCE</scope>
    <source>
        <strain evidence="7 9">I ESC-2004</strain>
    </source>
</reference>
<evidence type="ECO:0000259" key="6">
    <source>
        <dbReference type="PROSITE" id="PS51252"/>
    </source>
</evidence>
<feature type="domain" description="Antistasin-like" evidence="6">
    <location>
        <begin position="31"/>
        <end position="57"/>
    </location>
</feature>
<dbReference type="STRING" id="283909.R7VF82"/>
<keyword evidence="4" id="KW-0646">Protease inhibitor</keyword>
<evidence type="ECO:0000313" key="9">
    <source>
        <dbReference type="Proteomes" id="UP000014760"/>
    </source>
</evidence>